<dbReference type="InterPro" id="IPR001789">
    <property type="entry name" value="Sig_transdc_resp-reg_receiver"/>
</dbReference>
<dbReference type="InterPro" id="IPR018060">
    <property type="entry name" value="HTH_AraC"/>
</dbReference>
<feature type="domain" description="Response regulatory" evidence="6">
    <location>
        <begin position="3"/>
        <end position="120"/>
    </location>
</feature>
<dbReference type="Pfam" id="PF00072">
    <property type="entry name" value="Response_reg"/>
    <property type="match status" value="1"/>
</dbReference>
<keyword evidence="3" id="KW-0804">Transcription</keyword>
<dbReference type="GO" id="GO:0003700">
    <property type="term" value="F:DNA-binding transcription factor activity"/>
    <property type="evidence" value="ECO:0007669"/>
    <property type="project" value="InterPro"/>
</dbReference>
<dbReference type="InterPro" id="IPR009057">
    <property type="entry name" value="Homeodomain-like_sf"/>
</dbReference>
<feature type="modified residue" description="4-aspartylphosphate" evidence="4">
    <location>
        <position position="55"/>
    </location>
</feature>
<dbReference type="PROSITE" id="PS00041">
    <property type="entry name" value="HTH_ARAC_FAMILY_1"/>
    <property type="match status" value="1"/>
</dbReference>
<dbReference type="EMBL" id="QTTN01000049">
    <property type="protein sequence ID" value="REE66658.1"/>
    <property type="molecule type" value="Genomic_DNA"/>
</dbReference>
<dbReference type="AlphaFoldDB" id="A0A3D9R0R9"/>
<dbReference type="CDD" id="cd17536">
    <property type="entry name" value="REC_YesN-like"/>
    <property type="match status" value="1"/>
</dbReference>
<sequence length="534" mass="62291">MFSLLIVDDHRHIVDSMAETISWEQLGIERVYRAYSGIEAMEVLKGNSIDIMITDIRMPGKSGLELIEESKLIRPELQSILLTGHAQFEYARRALELRAVEYLIKPVRDEELLRCIGQLTSDLRDIQSKRRQSSSNWLRNVDLLKSALLSELLEGYFPRRQTLDERLTMYGLAFPHGCLFRLILLEYEEYQTSRSSKTDKELLEYSLFNILTETASPEFNFWYGKNKTGQLVAVLAWDEEQVERQSRLLQEMLQKYSDNVKRYMKGDISIYVAGLGRFPEELPLVHQFSLKAVRMMTVTGNRYFCIEEELPEAVKRESLKWLYATPALPQLFDLGSWEGVQIRIEAIMEELERKYPYSQTHFAEVYVSLLGCFMHIAHKNGILLEDLIDNADPIAISTRFRKAGEVREWAITLITLIKENMHSVEQPVTHNRIIENAERYIREHLAENVTLQAIADQVYLHPVYLSKIYKAATGRNISDYIYEQRMERACVLLNDSRLRINDITLMVGYQSTQHFIREFKKKFGVTPNVYRSRS</sequence>
<gene>
    <name evidence="7" type="ORF">A8990_14926</name>
</gene>
<evidence type="ECO:0000256" key="4">
    <source>
        <dbReference type="PROSITE-ProRule" id="PRU00169"/>
    </source>
</evidence>
<dbReference type="Gene3D" id="1.10.10.60">
    <property type="entry name" value="Homeodomain-like"/>
    <property type="match status" value="2"/>
</dbReference>
<evidence type="ECO:0000259" key="5">
    <source>
        <dbReference type="PROSITE" id="PS01124"/>
    </source>
</evidence>
<dbReference type="SUPFAM" id="SSF52172">
    <property type="entry name" value="CheY-like"/>
    <property type="match status" value="1"/>
</dbReference>
<comment type="caution">
    <text evidence="7">The sequence shown here is derived from an EMBL/GenBank/DDBJ whole genome shotgun (WGS) entry which is preliminary data.</text>
</comment>
<name>A0A3D9R0R9_9BACL</name>
<dbReference type="InterPro" id="IPR020449">
    <property type="entry name" value="Tscrpt_reg_AraC-type_HTH"/>
</dbReference>
<evidence type="ECO:0000256" key="3">
    <source>
        <dbReference type="ARBA" id="ARBA00023163"/>
    </source>
</evidence>
<dbReference type="PROSITE" id="PS50110">
    <property type="entry name" value="RESPONSE_REGULATORY"/>
    <property type="match status" value="1"/>
</dbReference>
<keyword evidence="8" id="KW-1185">Reference proteome</keyword>
<dbReference type="PANTHER" id="PTHR43280">
    <property type="entry name" value="ARAC-FAMILY TRANSCRIPTIONAL REGULATOR"/>
    <property type="match status" value="1"/>
</dbReference>
<evidence type="ECO:0000313" key="8">
    <source>
        <dbReference type="Proteomes" id="UP000256304"/>
    </source>
</evidence>
<evidence type="ECO:0000256" key="2">
    <source>
        <dbReference type="ARBA" id="ARBA00023125"/>
    </source>
</evidence>
<dbReference type="GO" id="GO:0000160">
    <property type="term" value="P:phosphorelay signal transduction system"/>
    <property type="evidence" value="ECO:0007669"/>
    <property type="project" value="InterPro"/>
</dbReference>
<dbReference type="PANTHER" id="PTHR43280:SF10">
    <property type="entry name" value="REGULATORY PROTEIN POCR"/>
    <property type="match status" value="1"/>
</dbReference>
<dbReference type="PRINTS" id="PR00032">
    <property type="entry name" value="HTHARAC"/>
</dbReference>
<evidence type="ECO:0000256" key="1">
    <source>
        <dbReference type="ARBA" id="ARBA00023015"/>
    </source>
</evidence>
<dbReference type="Gene3D" id="3.40.50.2300">
    <property type="match status" value="1"/>
</dbReference>
<evidence type="ECO:0000259" key="6">
    <source>
        <dbReference type="PROSITE" id="PS50110"/>
    </source>
</evidence>
<dbReference type="PROSITE" id="PS01124">
    <property type="entry name" value="HTH_ARAC_FAMILY_2"/>
    <property type="match status" value="1"/>
</dbReference>
<feature type="domain" description="HTH araC/xylS-type" evidence="5">
    <location>
        <begin position="435"/>
        <end position="533"/>
    </location>
</feature>
<dbReference type="SMART" id="SM00448">
    <property type="entry name" value="REC"/>
    <property type="match status" value="1"/>
</dbReference>
<dbReference type="InterPro" id="IPR011006">
    <property type="entry name" value="CheY-like_superfamily"/>
</dbReference>
<accession>A0A3D9R0R9</accession>
<keyword evidence="2" id="KW-0238">DNA-binding</keyword>
<proteinExistence type="predicted"/>
<keyword evidence="4" id="KW-0597">Phosphoprotein</keyword>
<dbReference type="Pfam" id="PF12833">
    <property type="entry name" value="HTH_18"/>
    <property type="match status" value="1"/>
</dbReference>
<dbReference type="InterPro" id="IPR018062">
    <property type="entry name" value="HTH_AraC-typ_CS"/>
</dbReference>
<dbReference type="GO" id="GO:0043565">
    <property type="term" value="F:sequence-specific DNA binding"/>
    <property type="evidence" value="ECO:0007669"/>
    <property type="project" value="InterPro"/>
</dbReference>
<protein>
    <submittedName>
        <fullName evidence="7">Two-component system response regulator YesN</fullName>
    </submittedName>
</protein>
<reference evidence="7 8" key="1">
    <citation type="submission" date="2018-08" db="EMBL/GenBank/DDBJ databases">
        <title>Genomic Encyclopedia of Type Strains, Phase III (KMG-III): the genomes of soil and plant-associated and newly described type strains.</title>
        <authorList>
            <person name="Whitman W."/>
        </authorList>
    </citation>
    <scope>NUCLEOTIDE SEQUENCE [LARGE SCALE GENOMIC DNA]</scope>
    <source>
        <strain evidence="7 8">CGMCC 1.10966</strain>
    </source>
</reference>
<dbReference type="OrthoDB" id="342399at2"/>
<evidence type="ECO:0000313" key="7">
    <source>
        <dbReference type="EMBL" id="REE66658.1"/>
    </source>
</evidence>
<dbReference type="SMART" id="SM00342">
    <property type="entry name" value="HTH_ARAC"/>
    <property type="match status" value="1"/>
</dbReference>
<organism evidence="7 8">
    <name type="scientific">Paenibacillus taihuensis</name>
    <dbReference type="NCBI Taxonomy" id="1156355"/>
    <lineage>
        <taxon>Bacteria</taxon>
        <taxon>Bacillati</taxon>
        <taxon>Bacillota</taxon>
        <taxon>Bacilli</taxon>
        <taxon>Bacillales</taxon>
        <taxon>Paenibacillaceae</taxon>
        <taxon>Paenibacillus</taxon>
    </lineage>
</organism>
<dbReference type="RefSeq" id="WP_116192203.1">
    <property type="nucleotide sequence ID" value="NZ_QTTN01000049.1"/>
</dbReference>
<dbReference type="SUPFAM" id="SSF46689">
    <property type="entry name" value="Homeodomain-like"/>
    <property type="match status" value="2"/>
</dbReference>
<keyword evidence="1" id="KW-0805">Transcription regulation</keyword>
<dbReference type="Proteomes" id="UP000256304">
    <property type="component" value="Unassembled WGS sequence"/>
</dbReference>